<protein>
    <recommendedName>
        <fullName evidence="1">Halobacterial output domain-containing protein</fullName>
    </recommendedName>
</protein>
<sequence length="86" mass="9725">MGERKSLSFEVIMEVAEQEGVGPTEIDVPLYSVIDPELLDRLGSESNSKNDTNLNIQFEYYGYRVTIRGEDDISVRPSQGEQDLQL</sequence>
<gene>
    <name evidence="2" type="ORF">SAMN04489841_1770</name>
</gene>
<name>A0A1H9G4H8_9EURY</name>
<dbReference type="RefSeq" id="WP_139210841.1">
    <property type="nucleotide sequence ID" value="NZ_FOFD01000002.1"/>
</dbReference>
<proteinExistence type="predicted"/>
<keyword evidence="3" id="KW-1185">Reference proteome</keyword>
<dbReference type="InterPro" id="IPR040624">
    <property type="entry name" value="HalOD1"/>
</dbReference>
<reference evidence="3" key="1">
    <citation type="submission" date="2016-10" db="EMBL/GenBank/DDBJ databases">
        <authorList>
            <person name="Varghese N."/>
            <person name="Submissions S."/>
        </authorList>
    </citation>
    <scope>NUCLEOTIDE SEQUENCE [LARGE SCALE GENOMIC DNA]</scope>
    <source>
        <strain evidence="3">DSM 25055</strain>
    </source>
</reference>
<dbReference type="EMBL" id="FOFD01000002">
    <property type="protein sequence ID" value="SEQ44960.1"/>
    <property type="molecule type" value="Genomic_DNA"/>
</dbReference>
<dbReference type="Proteomes" id="UP000199114">
    <property type="component" value="Unassembled WGS sequence"/>
</dbReference>
<dbReference type="AlphaFoldDB" id="A0A1H9G4H8"/>
<evidence type="ECO:0000313" key="2">
    <source>
        <dbReference type="EMBL" id="SEQ44960.1"/>
    </source>
</evidence>
<feature type="domain" description="Halobacterial output" evidence="1">
    <location>
        <begin position="4"/>
        <end position="77"/>
    </location>
</feature>
<evidence type="ECO:0000313" key="3">
    <source>
        <dbReference type="Proteomes" id="UP000199114"/>
    </source>
</evidence>
<accession>A0A1H9G4H8</accession>
<organism evidence="2 3">
    <name type="scientific">Natrinema salaciae</name>
    <dbReference type="NCBI Taxonomy" id="1186196"/>
    <lineage>
        <taxon>Archaea</taxon>
        <taxon>Methanobacteriati</taxon>
        <taxon>Methanobacteriota</taxon>
        <taxon>Stenosarchaea group</taxon>
        <taxon>Halobacteria</taxon>
        <taxon>Halobacteriales</taxon>
        <taxon>Natrialbaceae</taxon>
        <taxon>Natrinema</taxon>
    </lineage>
</organism>
<evidence type="ECO:0000259" key="1">
    <source>
        <dbReference type="Pfam" id="PF18545"/>
    </source>
</evidence>
<dbReference type="Pfam" id="PF18545">
    <property type="entry name" value="HalOD1"/>
    <property type="match status" value="1"/>
</dbReference>
<dbReference type="OrthoDB" id="271604at2157"/>